<comment type="similarity">
    <text evidence="1">Belongs to the peptidase C13 family.</text>
</comment>
<dbReference type="PANTHER" id="PTHR12000">
    <property type="entry name" value="HEMOGLOBINASE FAMILY MEMBER"/>
    <property type="match status" value="1"/>
</dbReference>
<dbReference type="Pfam" id="PF20985">
    <property type="entry name" value="Legum_prodom"/>
    <property type="match status" value="1"/>
</dbReference>
<evidence type="ECO:0000313" key="4">
    <source>
        <dbReference type="EMBL" id="GJT53204.1"/>
    </source>
</evidence>
<keyword evidence="2" id="KW-0812">Transmembrane</keyword>
<dbReference type="InterPro" id="IPR001096">
    <property type="entry name" value="Peptidase_C13"/>
</dbReference>
<reference evidence="4" key="2">
    <citation type="submission" date="2022-01" db="EMBL/GenBank/DDBJ databases">
        <authorList>
            <person name="Yamashiro T."/>
            <person name="Shiraishi A."/>
            <person name="Satake H."/>
            <person name="Nakayama K."/>
        </authorList>
    </citation>
    <scope>NUCLEOTIDE SEQUENCE</scope>
</reference>
<evidence type="ECO:0000259" key="3">
    <source>
        <dbReference type="Pfam" id="PF20985"/>
    </source>
</evidence>
<protein>
    <submittedName>
        <fullName evidence="4">Asparaginyl endopeptidase 1</fullName>
    </submittedName>
</protein>
<dbReference type="Gene3D" id="1.10.132.130">
    <property type="match status" value="1"/>
</dbReference>
<dbReference type="InterPro" id="IPR048501">
    <property type="entry name" value="Legum_prodom"/>
</dbReference>
<dbReference type="InterPro" id="IPR046427">
    <property type="entry name" value="Legumain_prodom_sf"/>
</dbReference>
<keyword evidence="2" id="KW-1133">Transmembrane helix</keyword>
<reference evidence="4" key="1">
    <citation type="journal article" date="2022" name="Int. J. Mol. Sci.">
        <title>Draft Genome of Tanacetum Coccineum: Genomic Comparison of Closely Related Tanacetum-Family Plants.</title>
        <authorList>
            <person name="Yamashiro T."/>
            <person name="Shiraishi A."/>
            <person name="Nakayama K."/>
            <person name="Satake H."/>
        </authorList>
    </citation>
    <scope>NUCLEOTIDE SEQUENCE</scope>
</reference>
<keyword evidence="5" id="KW-1185">Reference proteome</keyword>
<name>A0ABQ5EQS7_9ASTR</name>
<feature type="domain" description="Legumain prodomain" evidence="3">
    <location>
        <begin position="130"/>
        <end position="215"/>
    </location>
</feature>
<evidence type="ECO:0000256" key="2">
    <source>
        <dbReference type="SAM" id="Phobius"/>
    </source>
</evidence>
<keyword evidence="2" id="KW-0472">Membrane</keyword>
<sequence length="267" mass="31028">MEGTVVVVSVEWFPATVALGGSGLFLLKLVESVVHYLFTFDMMRIFRFTCLRLILLATVVVVHGQSHIDRKQTMLNKHMVNGTRWEALEDIAHKIQFDMHGVKQSDVYKFYLWEQYKRSSRSERTEIVKEIREAYTYMAELESIDMIRLLLFGPQHGNRIIRSLRGPGLPVVDGREFLRCTVDLFEKHCGLITEHAMGHLIAFANICIKLVDVEEAFKLTYEELNVMTYKLKRLSCTCLIFLEISLDLEYCKLLINIWKKMTITVLV</sequence>
<dbReference type="EMBL" id="BQNB010016565">
    <property type="protein sequence ID" value="GJT53204.1"/>
    <property type="molecule type" value="Genomic_DNA"/>
</dbReference>
<dbReference type="PANTHER" id="PTHR12000:SF42">
    <property type="entry name" value="LEGUMAIN"/>
    <property type="match status" value="1"/>
</dbReference>
<proteinExistence type="inferred from homology"/>
<organism evidence="4 5">
    <name type="scientific">Tanacetum coccineum</name>
    <dbReference type="NCBI Taxonomy" id="301880"/>
    <lineage>
        <taxon>Eukaryota</taxon>
        <taxon>Viridiplantae</taxon>
        <taxon>Streptophyta</taxon>
        <taxon>Embryophyta</taxon>
        <taxon>Tracheophyta</taxon>
        <taxon>Spermatophyta</taxon>
        <taxon>Magnoliopsida</taxon>
        <taxon>eudicotyledons</taxon>
        <taxon>Gunneridae</taxon>
        <taxon>Pentapetalae</taxon>
        <taxon>asterids</taxon>
        <taxon>campanulids</taxon>
        <taxon>Asterales</taxon>
        <taxon>Asteraceae</taxon>
        <taxon>Asteroideae</taxon>
        <taxon>Anthemideae</taxon>
        <taxon>Anthemidinae</taxon>
        <taxon>Tanacetum</taxon>
    </lineage>
</organism>
<feature type="transmembrane region" description="Helical" evidence="2">
    <location>
        <begin position="45"/>
        <end position="64"/>
    </location>
</feature>
<gene>
    <name evidence="4" type="ORF">Tco_0988258</name>
</gene>
<accession>A0ABQ5EQS7</accession>
<evidence type="ECO:0000313" key="5">
    <source>
        <dbReference type="Proteomes" id="UP001151760"/>
    </source>
</evidence>
<comment type="caution">
    <text evidence="4">The sequence shown here is derived from an EMBL/GenBank/DDBJ whole genome shotgun (WGS) entry which is preliminary data.</text>
</comment>
<evidence type="ECO:0000256" key="1">
    <source>
        <dbReference type="ARBA" id="ARBA00009941"/>
    </source>
</evidence>
<feature type="transmembrane region" description="Helical" evidence="2">
    <location>
        <begin position="12"/>
        <end position="38"/>
    </location>
</feature>
<dbReference type="Proteomes" id="UP001151760">
    <property type="component" value="Unassembled WGS sequence"/>
</dbReference>